<dbReference type="Proteomes" id="UP000265631">
    <property type="component" value="Unassembled WGS sequence"/>
</dbReference>
<feature type="region of interest" description="Disordered" evidence="3">
    <location>
        <begin position="209"/>
        <end position="228"/>
    </location>
</feature>
<keyword evidence="6" id="KW-1185">Reference proteome</keyword>
<feature type="region of interest" description="Disordered" evidence="3">
    <location>
        <begin position="332"/>
        <end position="486"/>
    </location>
</feature>
<evidence type="ECO:0000313" key="5">
    <source>
        <dbReference type="EMBL" id="RFN52612.1"/>
    </source>
</evidence>
<dbReference type="Pfam" id="PF15375">
    <property type="entry name" value="FSAF1"/>
    <property type="match status" value="1"/>
</dbReference>
<feature type="compositionally biased region" description="Acidic residues" evidence="3">
    <location>
        <begin position="381"/>
        <end position="423"/>
    </location>
</feature>
<dbReference type="GO" id="GO:0000812">
    <property type="term" value="C:Swr1 complex"/>
    <property type="evidence" value="ECO:0007669"/>
    <property type="project" value="TreeGrafter"/>
</dbReference>
<accession>A0A395MXI5</accession>
<evidence type="ECO:0000313" key="6">
    <source>
        <dbReference type="Proteomes" id="UP000265631"/>
    </source>
</evidence>
<feature type="region of interest" description="Disordered" evidence="3">
    <location>
        <begin position="1"/>
        <end position="119"/>
    </location>
</feature>
<feature type="region of interest" description="Disordered" evidence="3">
    <location>
        <begin position="140"/>
        <end position="176"/>
    </location>
</feature>
<dbReference type="STRING" id="2594813.A0A395MXI5"/>
<dbReference type="EMBL" id="PXXK01000064">
    <property type="protein sequence ID" value="RFN52612.1"/>
    <property type="molecule type" value="Genomic_DNA"/>
</dbReference>
<feature type="compositionally biased region" description="Low complexity" evidence="3">
    <location>
        <begin position="464"/>
        <end position="477"/>
    </location>
</feature>
<feature type="compositionally biased region" description="Basic and acidic residues" evidence="3">
    <location>
        <begin position="106"/>
        <end position="115"/>
    </location>
</feature>
<feature type="compositionally biased region" description="Acidic residues" evidence="3">
    <location>
        <begin position="1"/>
        <end position="23"/>
    </location>
</feature>
<proteinExistence type="inferred from homology"/>
<dbReference type="PROSITE" id="PS51279">
    <property type="entry name" value="BCNT_C"/>
    <property type="match status" value="1"/>
</dbReference>
<feature type="compositionally biased region" description="Basic and acidic residues" evidence="3">
    <location>
        <begin position="605"/>
        <end position="632"/>
    </location>
</feature>
<gene>
    <name evidence="5" type="ORF">FIE12Z_3112</name>
</gene>
<evidence type="ECO:0000256" key="2">
    <source>
        <dbReference type="ARBA" id="ARBA00019138"/>
    </source>
</evidence>
<organism evidence="5 6">
    <name type="scientific">Fusarium flagelliforme</name>
    <dbReference type="NCBI Taxonomy" id="2675880"/>
    <lineage>
        <taxon>Eukaryota</taxon>
        <taxon>Fungi</taxon>
        <taxon>Dikarya</taxon>
        <taxon>Ascomycota</taxon>
        <taxon>Pezizomycotina</taxon>
        <taxon>Sordariomycetes</taxon>
        <taxon>Hypocreomycetidae</taxon>
        <taxon>Hypocreales</taxon>
        <taxon>Nectriaceae</taxon>
        <taxon>Fusarium</taxon>
        <taxon>Fusarium incarnatum-equiseti species complex</taxon>
    </lineage>
</organism>
<dbReference type="InterPro" id="IPR011421">
    <property type="entry name" value="BCNT-C"/>
</dbReference>
<dbReference type="InterPro" id="IPR027124">
    <property type="entry name" value="Swc5/CFDP1/2"/>
</dbReference>
<name>A0A395MXI5_9HYPO</name>
<evidence type="ECO:0000256" key="3">
    <source>
        <dbReference type="SAM" id="MobiDB-lite"/>
    </source>
</evidence>
<dbReference type="InterPro" id="IPR027973">
    <property type="entry name" value="FSAF1-like"/>
</dbReference>
<protein>
    <recommendedName>
        <fullName evidence="2">SWR1-complex protein 5</fullName>
    </recommendedName>
</protein>
<feature type="domain" description="BCNT-C" evidence="4">
    <location>
        <begin position="246"/>
        <end position="327"/>
    </location>
</feature>
<sequence length="632" mass="69411">MPPDPLLDEDEQYASSEDSDFAPDDAPNQASDQSDVEDEKGGGDRATKKRTLAAADEDAADAGYDNSGDEAIIRRGEKRRKKTEARGVQEDDEGGEGGLIKTRRQRAAEKEERKYATNNEPVTIDVDALWAQMIAKPTLGSKVDEPNDAETNATSVEKKGDTVAQETGAADPEDPSAMIRIKQTYNFAGRVHTEEKLVARDSAEAKLYLASQSQEIPTDSPEKRATRKAFRSAFEPQMDLVPQRSDLNLGMAARIKAGKEAQAKKLNVVEKSRMDWAGYVDKEGIKDELALAGKSKDSYMAREDFLAKSEALREEDSRRARLAGKSLAMAVLGKRKADPEPEISQEDAAAIFRRHFEAQFAPLPDAKEPKPSSKKTKRDEESDDDDDSEGSDDNNDGEEDIENEDEWGGLSGDDSEEEEEEEQPPAIEVVDHSGKQPAMTATMSKRELKAFMSSRPPDQTFTKSEPTPAATSSSSNELPEDAPSLLAQDLELRRLIAESHLLAPSMSSSGAAIEPKAFAAGRTRQKATDMRIQALGSKVSLHKQEKMPMNMRKGIVAAAEARETKRRREAKENGIILERETGKKKGGKGRNRDLPVDRPGVGKLRGAELRLSDRDIKSIEGGRDAFGRKGRR</sequence>
<dbReference type="PANTHER" id="PTHR48407:SF1">
    <property type="entry name" value="CRANIOFACIAL DEVELOPMENT PROTEIN 1"/>
    <property type="match status" value="1"/>
</dbReference>
<feature type="region of interest" description="Disordered" evidence="3">
    <location>
        <begin position="559"/>
        <end position="632"/>
    </location>
</feature>
<evidence type="ECO:0000259" key="4">
    <source>
        <dbReference type="PROSITE" id="PS51279"/>
    </source>
</evidence>
<reference evidence="5 6" key="1">
    <citation type="journal article" date="2018" name="PLoS Pathog.">
        <title>Evolution of structural diversity of trichothecenes, a family of toxins produced by plant pathogenic and entomopathogenic fungi.</title>
        <authorList>
            <person name="Proctor R.H."/>
            <person name="McCormick S.P."/>
            <person name="Kim H.S."/>
            <person name="Cardoza R.E."/>
            <person name="Stanley A.M."/>
            <person name="Lindo L."/>
            <person name="Kelly A."/>
            <person name="Brown D.W."/>
            <person name="Lee T."/>
            <person name="Vaughan M.M."/>
            <person name="Alexander N.J."/>
            <person name="Busman M."/>
            <person name="Gutierrez S."/>
        </authorList>
    </citation>
    <scope>NUCLEOTIDE SEQUENCE [LARGE SCALE GENOMIC DNA]</scope>
    <source>
        <strain evidence="5 6">NRRL 13405</strain>
    </source>
</reference>
<comment type="similarity">
    <text evidence="1">Belongs to the SWC5 family.</text>
</comment>
<dbReference type="AlphaFoldDB" id="A0A395MXI5"/>
<dbReference type="Pfam" id="PF07572">
    <property type="entry name" value="BCNT"/>
    <property type="match status" value="1"/>
</dbReference>
<dbReference type="PANTHER" id="PTHR48407">
    <property type="entry name" value="CRANIOFACIAL DEVELOPMENT PROTEIN 1"/>
    <property type="match status" value="1"/>
</dbReference>
<feature type="compositionally biased region" description="Basic and acidic residues" evidence="3">
    <location>
        <begin position="569"/>
        <end position="583"/>
    </location>
</feature>
<comment type="caution">
    <text evidence="5">The sequence shown here is derived from an EMBL/GenBank/DDBJ whole genome shotgun (WGS) entry which is preliminary data.</text>
</comment>
<evidence type="ECO:0000256" key="1">
    <source>
        <dbReference type="ARBA" id="ARBA00010465"/>
    </source>
</evidence>